<sequence length="109" mass="12053">MELHTESRKGHLIVTLKQPRLDASSAPSFRSEVETIIEQGHEHIVLDLSEVKFMDSSGLGAVVAVLKSLKGNGKLQIVGLQKAVEELFRLTRMDRIFQCHKDVSTALSA</sequence>
<dbReference type="PANTHER" id="PTHR33495">
    <property type="entry name" value="ANTI-SIGMA FACTOR ANTAGONIST TM_1081-RELATED-RELATED"/>
    <property type="match status" value="1"/>
</dbReference>
<dbReference type="PANTHER" id="PTHR33495:SF2">
    <property type="entry name" value="ANTI-SIGMA FACTOR ANTAGONIST TM_1081-RELATED"/>
    <property type="match status" value="1"/>
</dbReference>
<dbReference type="Proteomes" id="UP000305675">
    <property type="component" value="Unassembled WGS sequence"/>
</dbReference>
<protein>
    <recommendedName>
        <fullName evidence="2">Anti-sigma factor antagonist</fullName>
    </recommendedName>
</protein>
<dbReference type="AlphaFoldDB" id="A0A4U1BMS9"/>
<dbReference type="Gene3D" id="3.30.750.24">
    <property type="entry name" value="STAS domain"/>
    <property type="match status" value="1"/>
</dbReference>
<organism evidence="4 5">
    <name type="scientific">Ferrimonas aestuarii</name>
    <dbReference type="NCBI Taxonomy" id="2569539"/>
    <lineage>
        <taxon>Bacteria</taxon>
        <taxon>Pseudomonadati</taxon>
        <taxon>Pseudomonadota</taxon>
        <taxon>Gammaproteobacteria</taxon>
        <taxon>Alteromonadales</taxon>
        <taxon>Ferrimonadaceae</taxon>
        <taxon>Ferrimonas</taxon>
    </lineage>
</organism>
<dbReference type="GO" id="GO:0043856">
    <property type="term" value="F:anti-sigma factor antagonist activity"/>
    <property type="evidence" value="ECO:0007669"/>
    <property type="project" value="InterPro"/>
</dbReference>
<accession>A0A4U1BMS9</accession>
<evidence type="ECO:0000313" key="4">
    <source>
        <dbReference type="EMBL" id="TKB53013.1"/>
    </source>
</evidence>
<dbReference type="Pfam" id="PF01740">
    <property type="entry name" value="STAS"/>
    <property type="match status" value="1"/>
</dbReference>
<dbReference type="PROSITE" id="PS50801">
    <property type="entry name" value="STAS"/>
    <property type="match status" value="1"/>
</dbReference>
<dbReference type="EMBL" id="SWCJ01000013">
    <property type="protein sequence ID" value="TKB53013.1"/>
    <property type="molecule type" value="Genomic_DNA"/>
</dbReference>
<name>A0A4U1BMS9_9GAMM</name>
<feature type="domain" description="STAS" evidence="3">
    <location>
        <begin position="21"/>
        <end position="109"/>
    </location>
</feature>
<dbReference type="InterPro" id="IPR003658">
    <property type="entry name" value="Anti-sigma_ant"/>
</dbReference>
<dbReference type="SUPFAM" id="SSF52091">
    <property type="entry name" value="SpoIIaa-like"/>
    <property type="match status" value="1"/>
</dbReference>
<comment type="caution">
    <text evidence="4">The sequence shown here is derived from an EMBL/GenBank/DDBJ whole genome shotgun (WGS) entry which is preliminary data.</text>
</comment>
<dbReference type="InterPro" id="IPR036513">
    <property type="entry name" value="STAS_dom_sf"/>
</dbReference>
<keyword evidence="5" id="KW-1185">Reference proteome</keyword>
<evidence type="ECO:0000313" key="5">
    <source>
        <dbReference type="Proteomes" id="UP000305675"/>
    </source>
</evidence>
<dbReference type="RefSeq" id="WP_136864267.1">
    <property type="nucleotide sequence ID" value="NZ_SWCJ01000013.1"/>
</dbReference>
<dbReference type="CDD" id="cd07043">
    <property type="entry name" value="STAS_anti-anti-sigma_factors"/>
    <property type="match status" value="1"/>
</dbReference>
<dbReference type="NCBIfam" id="TIGR00377">
    <property type="entry name" value="ant_ant_sig"/>
    <property type="match status" value="1"/>
</dbReference>
<evidence type="ECO:0000256" key="1">
    <source>
        <dbReference type="ARBA" id="ARBA00009013"/>
    </source>
</evidence>
<comment type="similarity">
    <text evidence="1 2">Belongs to the anti-sigma-factor antagonist family.</text>
</comment>
<evidence type="ECO:0000256" key="2">
    <source>
        <dbReference type="RuleBase" id="RU003749"/>
    </source>
</evidence>
<dbReference type="OrthoDB" id="9796076at2"/>
<gene>
    <name evidence="4" type="ORF">FCL42_15125</name>
</gene>
<proteinExistence type="inferred from homology"/>
<evidence type="ECO:0000259" key="3">
    <source>
        <dbReference type="PROSITE" id="PS50801"/>
    </source>
</evidence>
<dbReference type="InterPro" id="IPR002645">
    <property type="entry name" value="STAS_dom"/>
</dbReference>
<reference evidence="4 5" key="1">
    <citation type="submission" date="2019-04" db="EMBL/GenBank/DDBJ databases">
        <authorList>
            <person name="Hwang J.C."/>
        </authorList>
    </citation>
    <scope>NUCLEOTIDE SEQUENCE [LARGE SCALE GENOMIC DNA]</scope>
    <source>
        <strain evidence="4 5">IMCC35002</strain>
    </source>
</reference>